<sequence length="190" mass="22435">MNTILIQSQGTKNLAYVQEKVDFNVKDFLSKLDMEIKTLSIEEQKDYISKCEYLINYKFQDPNQGVLVFQILDLDYSYDNLTEIYYILDEEFDDTRTFSSFSENKPDIKAGCDWYDTLDKSLQEYGLQSKYAYLTNEILELQGDKNYYFLPDYDSPLKALSSTELINLIFTFMLNLKQKTSNLRSKNEYL</sequence>
<organism evidence="1 2">
    <name type="scientific">Mycoplasmopsis citelli</name>
    <dbReference type="NCBI Taxonomy" id="171281"/>
    <lineage>
        <taxon>Bacteria</taxon>
        <taxon>Bacillati</taxon>
        <taxon>Mycoplasmatota</taxon>
        <taxon>Mycoplasmoidales</taxon>
        <taxon>Metamycoplasmataceae</taxon>
        <taxon>Mycoplasmopsis</taxon>
    </lineage>
</organism>
<gene>
    <name evidence="1" type="ORF">NCTC10181_00963</name>
</gene>
<evidence type="ECO:0000313" key="1">
    <source>
        <dbReference type="EMBL" id="VEU75086.1"/>
    </source>
</evidence>
<evidence type="ECO:0000313" key="2">
    <source>
        <dbReference type="Proteomes" id="UP000290985"/>
    </source>
</evidence>
<dbReference type="AlphaFoldDB" id="A0A449B3C2"/>
<dbReference type="EMBL" id="LR215036">
    <property type="protein sequence ID" value="VEU75086.1"/>
    <property type="molecule type" value="Genomic_DNA"/>
</dbReference>
<accession>A0A449B3C2</accession>
<protein>
    <submittedName>
        <fullName evidence="1">Uncharacterized protein</fullName>
    </submittedName>
</protein>
<keyword evidence="2" id="KW-1185">Reference proteome</keyword>
<proteinExistence type="predicted"/>
<reference evidence="1 2" key="1">
    <citation type="submission" date="2019-01" db="EMBL/GenBank/DDBJ databases">
        <authorList>
            <consortium name="Pathogen Informatics"/>
        </authorList>
    </citation>
    <scope>NUCLEOTIDE SEQUENCE [LARGE SCALE GENOMIC DNA]</scope>
    <source>
        <strain evidence="1 2">NCTC10181</strain>
    </source>
</reference>
<dbReference type="KEGG" id="mcit:NCTC10181_00963"/>
<dbReference type="Proteomes" id="UP000290985">
    <property type="component" value="Chromosome"/>
</dbReference>
<name>A0A449B3C2_9BACT</name>
<dbReference type="RefSeq" id="WP_129725914.1">
    <property type="nucleotide sequence ID" value="NZ_LR215036.1"/>
</dbReference>